<dbReference type="Gene3D" id="2.40.50.40">
    <property type="match status" value="2"/>
</dbReference>
<dbReference type="RefSeq" id="XP_066716367.1">
    <property type="nucleotide sequence ID" value="XM_066857098.1"/>
</dbReference>
<evidence type="ECO:0000313" key="7">
    <source>
        <dbReference type="Proteomes" id="UP001480595"/>
    </source>
</evidence>
<evidence type="ECO:0000256" key="1">
    <source>
        <dbReference type="ARBA" id="ARBA00004123"/>
    </source>
</evidence>
<feature type="compositionally biased region" description="Basic and acidic residues" evidence="4">
    <location>
        <begin position="26"/>
        <end position="42"/>
    </location>
</feature>
<gene>
    <name evidence="6" type="ORF">PG994_005689</name>
</gene>
<comment type="subcellular location">
    <subcellularLocation>
        <location evidence="1">Nucleus</location>
    </subcellularLocation>
</comment>
<protein>
    <recommendedName>
        <fullName evidence="5">Chromo domain-containing protein</fullName>
    </recommendedName>
</protein>
<dbReference type="PROSITE" id="PS50013">
    <property type="entry name" value="CHROMO_2"/>
    <property type="match status" value="1"/>
</dbReference>
<evidence type="ECO:0000256" key="2">
    <source>
        <dbReference type="ARBA" id="ARBA00011353"/>
    </source>
</evidence>
<sequence length="286" mass="31796">MSTIFSNLKGLMSPSKPSSVNGDNHLNNEEKMSRGQKRKADPYDVVADEEDDTPQPSSSTGKQRVRSRVSTDAPLRPAPKRVPRLSVAADRWASLLDPGATQRGYCGGGKAKASKVPVADMGGEELLQNNGDAPTVSDKPTDNDAENMIQTALEKREFANTAEDGETEIDKLLKHRRLNDGSVEILVKWVDEPEEDATKSNRRTVPPGKTETYHVFKILRHEKKKTIFQFEVQWVGYPATPGNTSFEPETKLKNICPELLKEYWASKGGREAHLARRGRAKKARTE</sequence>
<dbReference type="SUPFAM" id="SSF54160">
    <property type="entry name" value="Chromo domain-like"/>
    <property type="match status" value="2"/>
</dbReference>
<accession>A0ABR1VCY4</accession>
<feature type="compositionally biased region" description="Polar residues" evidence="4">
    <location>
        <begin position="15"/>
        <end position="25"/>
    </location>
</feature>
<proteinExistence type="predicted"/>
<evidence type="ECO:0000313" key="6">
    <source>
        <dbReference type="EMBL" id="KAK8069073.1"/>
    </source>
</evidence>
<dbReference type="GeneID" id="92090161"/>
<feature type="domain" description="Chromo" evidence="5">
    <location>
        <begin position="213"/>
        <end position="275"/>
    </location>
</feature>
<dbReference type="InterPro" id="IPR023780">
    <property type="entry name" value="Chromo_domain"/>
</dbReference>
<feature type="region of interest" description="Disordered" evidence="4">
    <location>
        <begin position="1"/>
        <end position="84"/>
    </location>
</feature>
<keyword evidence="7" id="KW-1185">Reference proteome</keyword>
<keyword evidence="3" id="KW-0539">Nucleus</keyword>
<evidence type="ECO:0000259" key="5">
    <source>
        <dbReference type="PROSITE" id="PS50013"/>
    </source>
</evidence>
<evidence type="ECO:0000256" key="4">
    <source>
        <dbReference type="SAM" id="MobiDB-lite"/>
    </source>
</evidence>
<comment type="caution">
    <text evidence="6">The sequence shown here is derived from an EMBL/GenBank/DDBJ whole genome shotgun (WGS) entry which is preliminary data.</text>
</comment>
<reference evidence="6 7" key="1">
    <citation type="submission" date="2023-01" db="EMBL/GenBank/DDBJ databases">
        <title>Analysis of 21 Apiospora genomes using comparative genomics revels a genus with tremendous synthesis potential of carbohydrate active enzymes and secondary metabolites.</title>
        <authorList>
            <person name="Sorensen T."/>
        </authorList>
    </citation>
    <scope>NUCLEOTIDE SEQUENCE [LARGE SCALE GENOMIC DNA]</scope>
    <source>
        <strain evidence="6 7">CBS 135458</strain>
    </source>
</reference>
<dbReference type="Proteomes" id="UP001480595">
    <property type="component" value="Unassembled WGS sequence"/>
</dbReference>
<dbReference type="EMBL" id="JAQQWL010000006">
    <property type="protein sequence ID" value="KAK8069073.1"/>
    <property type="molecule type" value="Genomic_DNA"/>
</dbReference>
<organism evidence="6 7">
    <name type="scientific">Apiospora phragmitis</name>
    <dbReference type="NCBI Taxonomy" id="2905665"/>
    <lineage>
        <taxon>Eukaryota</taxon>
        <taxon>Fungi</taxon>
        <taxon>Dikarya</taxon>
        <taxon>Ascomycota</taxon>
        <taxon>Pezizomycotina</taxon>
        <taxon>Sordariomycetes</taxon>
        <taxon>Xylariomycetidae</taxon>
        <taxon>Amphisphaeriales</taxon>
        <taxon>Apiosporaceae</taxon>
        <taxon>Apiospora</taxon>
    </lineage>
</organism>
<dbReference type="PANTHER" id="PTHR22812">
    <property type="entry name" value="CHROMOBOX PROTEIN"/>
    <property type="match status" value="1"/>
</dbReference>
<name>A0ABR1VCY4_9PEZI</name>
<dbReference type="InterPro" id="IPR016197">
    <property type="entry name" value="Chromo-like_dom_sf"/>
</dbReference>
<dbReference type="InterPro" id="IPR051219">
    <property type="entry name" value="Heterochromatin_chromo-domain"/>
</dbReference>
<evidence type="ECO:0000256" key="3">
    <source>
        <dbReference type="ARBA" id="ARBA00023242"/>
    </source>
</evidence>
<feature type="region of interest" description="Disordered" evidence="4">
    <location>
        <begin position="124"/>
        <end position="143"/>
    </location>
</feature>
<dbReference type="InterPro" id="IPR000953">
    <property type="entry name" value="Chromo/chromo_shadow_dom"/>
</dbReference>
<dbReference type="Pfam" id="PF00385">
    <property type="entry name" value="Chromo"/>
    <property type="match status" value="1"/>
</dbReference>
<comment type="subunit">
    <text evidence="2">Component of the NuA4 histone acetyltransferase complex.</text>
</comment>
<dbReference type="CDD" id="cd00024">
    <property type="entry name" value="CD_CSD"/>
    <property type="match status" value="1"/>
</dbReference>